<protein>
    <submittedName>
        <fullName evidence="7">Redoxin domain-containing protein</fullName>
    </submittedName>
</protein>
<evidence type="ECO:0000313" key="7">
    <source>
        <dbReference type="EMBL" id="WRP14051.1"/>
    </source>
</evidence>
<dbReference type="EMBL" id="CP141614">
    <property type="protein sequence ID" value="WRP14051.1"/>
    <property type="molecule type" value="Genomic_DNA"/>
</dbReference>
<dbReference type="PANTHER" id="PTHR42852">
    <property type="entry name" value="THIOL:DISULFIDE INTERCHANGE PROTEIN DSBE"/>
    <property type="match status" value="1"/>
</dbReference>
<evidence type="ECO:0000256" key="3">
    <source>
        <dbReference type="ARBA" id="ARBA00022968"/>
    </source>
</evidence>
<dbReference type="SUPFAM" id="SSF63829">
    <property type="entry name" value="Calcium-dependent phosphotriesterase"/>
    <property type="match status" value="1"/>
</dbReference>
<accession>A0ABZ1BMK5</accession>
<dbReference type="InterPro" id="IPR000866">
    <property type="entry name" value="AhpC/TSA"/>
</dbReference>
<keyword evidence="8" id="KW-1185">Reference proteome</keyword>
<name>A0ABZ1BMK5_9FIRM</name>
<reference evidence="8" key="1">
    <citation type="submission" date="2023-12" db="EMBL/GenBank/DDBJ databases">
        <title>Novel isolates from deep terrestrial aquifers shed light on the physiology and ecology of the class Limnochordia.</title>
        <authorList>
            <person name="Karnachuk O.V."/>
            <person name="Lukina A.P."/>
            <person name="Avakyan M.R."/>
            <person name="Kadnikov V."/>
            <person name="Begmatov S."/>
            <person name="Beletsky A.V."/>
            <person name="Mardanov A.V."/>
            <person name="Ravin N.V."/>
        </authorList>
    </citation>
    <scope>NUCLEOTIDE SEQUENCE [LARGE SCALE GENOMIC DNA]</scope>
    <source>
        <strain evidence="8">LN</strain>
    </source>
</reference>
<dbReference type="Gene3D" id="3.40.30.10">
    <property type="entry name" value="Glutaredoxin"/>
    <property type="match status" value="1"/>
</dbReference>
<evidence type="ECO:0000256" key="1">
    <source>
        <dbReference type="ARBA" id="ARBA00004196"/>
    </source>
</evidence>
<dbReference type="InterPro" id="IPR050553">
    <property type="entry name" value="Thioredoxin_ResA/DsbE_sf"/>
</dbReference>
<evidence type="ECO:0000256" key="4">
    <source>
        <dbReference type="ARBA" id="ARBA00023157"/>
    </source>
</evidence>
<dbReference type="SUPFAM" id="SSF52833">
    <property type="entry name" value="Thioredoxin-like"/>
    <property type="match status" value="1"/>
</dbReference>
<sequence length="444" mass="47441">MGARRLANGAALLVVAVFLAGAILYSRSLGSQAEVGKPAPRFELTDLQGGRVALASFEGRPVFVNFWTSWCDPCREEIPGLESFHRRFGERMPVIGVNVREPLPVVQEFARTMQMTYPIVRDADGRLSERYRLRGYPESWIVGPDGVVRQYWPGPVTFEQMEQAYAQVMGRPITEGLPDGGPLPADEAGVGLAVAGSHLWVAGRQRLVAARLDAVERADGWEVVVLPDGLAALDAVASWPQGQAVVVASGSRLWSRESVDGPWRALPEAPGPVLSLAGAGDELIAWIRGRGGYALDGEGRWRALPPGGLPSMAVSAWMGRLRGDLVAATPAGLLQSREPSGPFSRTRLERPSWAAVEVGEAWMVATDRGVYRYDPVRGEAAPAGGTPTRVFVALAALPDGRLAALAPDGDLYLGSAVEPAELDAAGAWHPLGVPRGSRAREGPE</sequence>
<keyword evidence="3" id="KW-0735">Signal-anchor</keyword>
<keyword evidence="5" id="KW-0676">Redox-active center</keyword>
<dbReference type="PANTHER" id="PTHR42852:SF6">
    <property type="entry name" value="THIOL:DISULFIDE INTERCHANGE PROTEIN DSBE"/>
    <property type="match status" value="1"/>
</dbReference>
<keyword evidence="3" id="KW-0812">Transmembrane</keyword>
<proteinExistence type="predicted"/>
<organism evidence="7 8">
    <name type="scientific">Geochorda subterranea</name>
    <dbReference type="NCBI Taxonomy" id="3109564"/>
    <lineage>
        <taxon>Bacteria</taxon>
        <taxon>Bacillati</taxon>
        <taxon>Bacillota</taxon>
        <taxon>Limnochordia</taxon>
        <taxon>Limnochordales</taxon>
        <taxon>Geochordaceae</taxon>
        <taxon>Geochorda</taxon>
    </lineage>
</organism>
<evidence type="ECO:0000313" key="8">
    <source>
        <dbReference type="Proteomes" id="UP001333102"/>
    </source>
</evidence>
<evidence type="ECO:0000259" key="6">
    <source>
        <dbReference type="PROSITE" id="PS51352"/>
    </source>
</evidence>
<keyword evidence="4" id="KW-1015">Disulfide bond</keyword>
<feature type="domain" description="Thioredoxin" evidence="6">
    <location>
        <begin position="33"/>
        <end position="170"/>
    </location>
</feature>
<dbReference type="Pfam" id="PF00578">
    <property type="entry name" value="AhpC-TSA"/>
    <property type="match status" value="1"/>
</dbReference>
<dbReference type="RefSeq" id="WP_324668338.1">
    <property type="nucleotide sequence ID" value="NZ_CP141614.1"/>
</dbReference>
<dbReference type="InterPro" id="IPR036249">
    <property type="entry name" value="Thioredoxin-like_sf"/>
</dbReference>
<comment type="subcellular location">
    <subcellularLocation>
        <location evidence="1">Cell envelope</location>
    </subcellularLocation>
</comment>
<dbReference type="InterPro" id="IPR013766">
    <property type="entry name" value="Thioredoxin_domain"/>
</dbReference>
<gene>
    <name evidence="7" type="ORF">VLY81_11550</name>
</gene>
<dbReference type="CDD" id="cd02966">
    <property type="entry name" value="TlpA_like_family"/>
    <property type="match status" value="1"/>
</dbReference>
<dbReference type="Proteomes" id="UP001333102">
    <property type="component" value="Chromosome"/>
</dbReference>
<dbReference type="PROSITE" id="PS51352">
    <property type="entry name" value="THIOREDOXIN_2"/>
    <property type="match status" value="1"/>
</dbReference>
<keyword evidence="2" id="KW-0201">Cytochrome c-type biogenesis</keyword>
<evidence type="ECO:0000256" key="5">
    <source>
        <dbReference type="ARBA" id="ARBA00023284"/>
    </source>
</evidence>
<evidence type="ECO:0000256" key="2">
    <source>
        <dbReference type="ARBA" id="ARBA00022748"/>
    </source>
</evidence>